<gene>
    <name evidence="1" type="ORF">ABL_08125</name>
</gene>
<dbReference type="AlphaFoldDB" id="A0A100IQE4"/>
<organism evidence="1 2">
    <name type="scientific">Aspergillus niger</name>
    <dbReference type="NCBI Taxonomy" id="5061"/>
    <lineage>
        <taxon>Eukaryota</taxon>
        <taxon>Fungi</taxon>
        <taxon>Dikarya</taxon>
        <taxon>Ascomycota</taxon>
        <taxon>Pezizomycotina</taxon>
        <taxon>Eurotiomycetes</taxon>
        <taxon>Eurotiomycetidae</taxon>
        <taxon>Eurotiales</taxon>
        <taxon>Aspergillaceae</taxon>
        <taxon>Aspergillus</taxon>
        <taxon>Aspergillus subgen. Circumdati</taxon>
    </lineage>
</organism>
<evidence type="ECO:0000313" key="1">
    <source>
        <dbReference type="EMBL" id="GAQ45464.1"/>
    </source>
</evidence>
<comment type="caution">
    <text evidence="1">The sequence shown here is derived from an EMBL/GenBank/DDBJ whole genome shotgun (WGS) entry which is preliminary data.</text>
</comment>
<protein>
    <submittedName>
        <fullName evidence="1">Unnamed protein product</fullName>
    </submittedName>
</protein>
<sequence>MTRKRKVVNEEIQEEEQSAPIFNDQMRKLVQEAFLGTALLDVRELDEAWKEPYPNRKVDPTHVKSLEESFKHGIKHTSPECRMKVSITRADWQGLLNETAERFNKEDDTSQKPTTERPIDKWSGKILAQVAFDGLSSLRFKNQVSYDLTLLPAQSNNNTFYNFTLDAGQHRKYALLKLIKTMAARRKAYEELPVNEKANVSDIPPENMSKEDKFIWNIG</sequence>
<dbReference type="EMBL" id="BCMY01000016">
    <property type="protein sequence ID" value="GAQ45464.1"/>
    <property type="molecule type" value="Genomic_DNA"/>
</dbReference>
<accession>A0A100IQE4</accession>
<proteinExistence type="predicted"/>
<dbReference type="VEuPathDB" id="FungiDB:An18g05450"/>
<name>A0A100IQE4_ASPNG</name>
<dbReference type="Proteomes" id="UP000068243">
    <property type="component" value="Unassembled WGS sequence"/>
</dbReference>
<evidence type="ECO:0000313" key="2">
    <source>
        <dbReference type="Proteomes" id="UP000068243"/>
    </source>
</evidence>
<reference evidence="2" key="1">
    <citation type="journal article" date="2016" name="Genome Announc.">
        <title>Draft genome sequence of Aspergillus niger strain An76.</title>
        <authorList>
            <person name="Gong W."/>
            <person name="Cheng Z."/>
            <person name="Zhang H."/>
            <person name="Liu L."/>
            <person name="Gao P."/>
            <person name="Wang L."/>
        </authorList>
    </citation>
    <scope>NUCLEOTIDE SEQUENCE [LARGE SCALE GENOMIC DNA]</scope>
    <source>
        <strain evidence="2">An76</strain>
    </source>
</reference>